<proteinExistence type="predicted"/>
<name>A0AC35THH9_9BILA</name>
<organism evidence="1 2">
    <name type="scientific">Rhabditophanes sp. KR3021</name>
    <dbReference type="NCBI Taxonomy" id="114890"/>
    <lineage>
        <taxon>Eukaryota</taxon>
        <taxon>Metazoa</taxon>
        <taxon>Ecdysozoa</taxon>
        <taxon>Nematoda</taxon>
        <taxon>Chromadorea</taxon>
        <taxon>Rhabditida</taxon>
        <taxon>Tylenchina</taxon>
        <taxon>Panagrolaimomorpha</taxon>
        <taxon>Strongyloidoidea</taxon>
        <taxon>Alloionematidae</taxon>
        <taxon>Rhabditophanes</taxon>
    </lineage>
</organism>
<accession>A0AC35THH9</accession>
<reference evidence="2" key="1">
    <citation type="submission" date="2016-11" db="UniProtKB">
        <authorList>
            <consortium name="WormBaseParasite"/>
        </authorList>
    </citation>
    <scope>IDENTIFICATION</scope>
    <source>
        <strain evidence="2">KR3021</strain>
    </source>
</reference>
<evidence type="ECO:0000313" key="2">
    <source>
        <dbReference type="WBParaSite" id="RSKR_0000055700.1"/>
    </source>
</evidence>
<evidence type="ECO:0000313" key="1">
    <source>
        <dbReference type="Proteomes" id="UP000095286"/>
    </source>
</evidence>
<dbReference type="Proteomes" id="UP000095286">
    <property type="component" value="Unplaced"/>
</dbReference>
<dbReference type="WBParaSite" id="RSKR_0000055700.1">
    <property type="protein sequence ID" value="RSKR_0000055700.1"/>
    <property type="gene ID" value="RSKR_0000055700"/>
</dbReference>
<sequence length="1204" mass="134837">MGASGAPSSASQKADQHVHILTSGEETITIFGYLHDPVKTIISILFSLITFGLLQIVFYWYPAWKVACQSSRCRVEDADLILVVGSHKNVEIKKVKQVNVKEEGQFLEIPNENGTFIKVKQIKMFEYRKINYIWHPKLNKFESIELLEGNIPITHFHEIIDKCSGFTVTQVALKVMLYGRNAIDVTLTSIPVLLIKEVISPFYMFQIFSVIIWYSDNYAYYASIIVVMSMLSIGSDVFQIRKQEKNLRTMVHSQAYVKVIRNGGITEEVRSDELIPGDILLVPQHGCNLQCDAILMHGSVIVNEAMLTGESVPVTKVTLPQDHDPSEQTIFSFKEHSKHILFCGTTVLQTRNHGGKPAMAIVLRTAYSTLKGELVRSIMYPKPVDFSFTKDLFKFVGFLVCIAGCGFVYTFIIMAYRGSTVKKIIIRTLDIITIVVPPALPAAMSIGILNAQMRLKAKEIFCISPSVINTCGAINTVCFDKTGTLTEDGLDFHCMKAVDLNNTDSPTFKEEVKHFEGDQMNEDCHFMQAIATCHSLTKIDGELCGDPLDIILFQKSGFVLEETSDDNKVDETERIDLLQPTIVKCEPTDANKQKELQLAIIRQFTFSSTLQRMTVVVHNTIEGNNKMHLYCKGAPEMVAGLCDPASIPPNYSDIVNQYAQHGYRLIAIAYRDFEMSYLKAQRVPRAEIECELKMLGLVVMENRIKPQTLGVINQLNNAHIRTIMVTGDNLLTALSVARECAIIRPSKRCYILDIGTKKTGDIRTGLVYKESVSSSEEYAEVENISVSLLAETEKGQLHESSYHFAVAGPTFEVICQEYPELIDKLVCVCDVYARMSPDQKQLLINRLQEVNYTVAMCGDGANDCAALKAAHAGISLSAAEASIAAPFTSKTPDITCVPTVIREGRAALVTSFGIFKYMAGYSLTQFITIMQLYWLGTNLTDFQFLYIDLLLITLVALTFGATPACEKLSRIPPPTRLLSLASIVSILGQLCIIGSHQLFAFIYTSHQSWFKPYSMPLTDDVEDKRSMQGTAIFCVSTFQYITLAIIYSKGHPFRKSIFSNRPLIMSLSFMTIVSTYIILWPSSFVAKTMEFDPIPYFADRLLYMMLGLLSAFTSYMFETFVIDYLILSVRERIIKKKNIQLAHNERDHNIILTSIGGDTSWFQSIADQQRADAPSVYYTPIKVPISNSNSSSVFVTPSKSLRDN</sequence>
<protein>
    <submittedName>
        <fullName evidence="2">Cation-transporting ATPase</fullName>
    </submittedName>
</protein>